<dbReference type="GO" id="GO:0003700">
    <property type="term" value="F:DNA-binding transcription factor activity"/>
    <property type="evidence" value="ECO:0007669"/>
    <property type="project" value="InterPro"/>
</dbReference>
<evidence type="ECO:0000256" key="8">
    <source>
        <dbReference type="SAM" id="MobiDB-lite"/>
    </source>
</evidence>
<comment type="subcellular location">
    <subcellularLocation>
        <location evidence="1">Nucleus</location>
    </subcellularLocation>
</comment>
<dbReference type="InterPro" id="IPR044827">
    <property type="entry name" value="GBF-like"/>
</dbReference>
<dbReference type="Pfam" id="PF07777">
    <property type="entry name" value="MFMR"/>
    <property type="match status" value="1"/>
</dbReference>
<feature type="compositionally biased region" description="Polar residues" evidence="8">
    <location>
        <begin position="114"/>
        <end position="123"/>
    </location>
</feature>
<dbReference type="Pfam" id="PF00170">
    <property type="entry name" value="bZIP_1"/>
    <property type="match status" value="1"/>
</dbReference>
<feature type="compositionally biased region" description="Basic residues" evidence="8">
    <location>
        <begin position="135"/>
        <end position="146"/>
    </location>
</feature>
<reference evidence="9" key="1">
    <citation type="submission" date="2015-12" db="EMBL/GenBank/DDBJ databases">
        <title>Update maize B73 reference genome by single molecule sequencing technologies.</title>
        <authorList>
            <consortium name="Maize Genome Sequencing Project"/>
            <person name="Ware D."/>
        </authorList>
    </citation>
    <scope>NUCLEOTIDE SEQUENCE [LARGE SCALE GENOMIC DNA]</scope>
    <source>
        <tissue evidence="9">Seedling</tissue>
    </source>
</reference>
<evidence type="ECO:0000256" key="1">
    <source>
        <dbReference type="ARBA" id="ARBA00004123"/>
    </source>
</evidence>
<dbReference type="PANTHER" id="PTHR45967">
    <property type="entry name" value="G-BOX-BINDING FACTOR 3-RELATED"/>
    <property type="match status" value="1"/>
</dbReference>
<dbReference type="InParanoid" id="A0A1D6JVI7"/>
<keyword evidence="3" id="KW-0805">Transcription regulation</keyword>
<dbReference type="Pfam" id="PF16596">
    <property type="entry name" value="MFMR_assoc"/>
    <property type="match status" value="1"/>
</dbReference>
<organism evidence="9">
    <name type="scientific">Zea mays</name>
    <name type="common">Maize</name>
    <dbReference type="NCBI Taxonomy" id="4577"/>
    <lineage>
        <taxon>Eukaryota</taxon>
        <taxon>Viridiplantae</taxon>
        <taxon>Streptophyta</taxon>
        <taxon>Embryophyta</taxon>
        <taxon>Tracheophyta</taxon>
        <taxon>Spermatophyta</taxon>
        <taxon>Magnoliopsida</taxon>
        <taxon>Liliopsida</taxon>
        <taxon>Poales</taxon>
        <taxon>Poaceae</taxon>
        <taxon>PACMAD clade</taxon>
        <taxon>Panicoideae</taxon>
        <taxon>Andropogonodae</taxon>
        <taxon>Andropogoneae</taxon>
        <taxon>Tripsacinae</taxon>
        <taxon>Zea</taxon>
    </lineage>
</organism>
<feature type="compositionally biased region" description="Low complexity" evidence="8">
    <location>
        <begin position="167"/>
        <end position="196"/>
    </location>
</feature>
<dbReference type="GO" id="GO:0000976">
    <property type="term" value="F:transcription cis-regulatory region binding"/>
    <property type="evidence" value="ECO:0007669"/>
    <property type="project" value="UniProtKB-ARBA"/>
</dbReference>
<dbReference type="SMART" id="SM00338">
    <property type="entry name" value="BRLZ"/>
    <property type="match status" value="1"/>
</dbReference>
<dbReference type="GO" id="GO:0005634">
    <property type="term" value="C:nucleus"/>
    <property type="evidence" value="ECO:0007669"/>
    <property type="project" value="UniProtKB-SubCell"/>
</dbReference>
<evidence type="ECO:0000256" key="2">
    <source>
        <dbReference type="ARBA" id="ARBA00007163"/>
    </source>
</evidence>
<proteinExistence type="inferred from homology"/>
<evidence type="ECO:0000256" key="6">
    <source>
        <dbReference type="ARBA" id="ARBA00023242"/>
    </source>
</evidence>
<dbReference type="AlphaFoldDB" id="A0A1D6JVI7"/>
<keyword evidence="6" id="KW-0539">Nucleus</keyword>
<feature type="region of interest" description="Disordered" evidence="8">
    <location>
        <begin position="92"/>
        <end position="230"/>
    </location>
</feature>
<feature type="region of interest" description="Disordered" evidence="8">
    <location>
        <begin position="1"/>
        <end position="33"/>
    </location>
</feature>
<evidence type="ECO:0000313" key="9">
    <source>
        <dbReference type="EMBL" id="ONL95808.1"/>
    </source>
</evidence>
<sequence>MGKGDVATRSKSQKSPAIQNEQSTPANPPTAYPDWSQFQAYYNAAGTAPVTPPFFHPSVAPSHQGHPYMWGPQMMSPYGTPPPYAAMYAQGTPYQQAPMPPGSHPYSPYPMQLPNGTVQTPTSGAGGTATDKSNKNKRKASLKRSKGSLGSLDVVAVKNNKSPAKPSTSSSNEGSSQSESGSGSSSEGSSTNSKSGSRVKDNSEQGQGNDARSKCTQSSVVEPTQPSSGSVVLNPMMPFWPVPPPMAGPATTLNMGVDYWGTPASVPMHGKVIAAPTSAPSSNSRDIVLSDPTIQDGRELKRQKRKQSNRESARRSRLRKQVFCISANCLFRSDHLVTDGSYGMGVAVWGLSHQFGSSIDQSPLMLSQFRIGLDKICKKAEWEEVANRADLLKQENSSLKEELKQLQEKCDGLTSENTSLHRHIQQPTSMAGAWHKRPCRLRCGLLQRVAEQSSSGPFSGGAGHFGRGVFGNGCAQWAELVMGAVLGGTRLTLEGDEVSARLGAVLGHGQRFSTMLGVSKRGKMGNGWRYRMGRGTPPIIGTEDKGEEGLMVGPNLSLSSVVAKTTETSIKGVRGGQICLVYTIEWPKEKLKALEDEKSNGNWYKD</sequence>
<evidence type="ECO:0000256" key="3">
    <source>
        <dbReference type="ARBA" id="ARBA00023015"/>
    </source>
</evidence>
<dbReference type="CDD" id="cd14702">
    <property type="entry name" value="bZIP_plant_GBF1"/>
    <property type="match status" value="1"/>
</dbReference>
<evidence type="ECO:0000256" key="5">
    <source>
        <dbReference type="ARBA" id="ARBA00023163"/>
    </source>
</evidence>
<keyword evidence="7" id="KW-0175">Coiled coil</keyword>
<feature type="coiled-coil region" evidence="7">
    <location>
        <begin position="382"/>
        <end position="423"/>
    </location>
</feature>
<protein>
    <submittedName>
        <fullName evidence="9">BZIP transcription factor 16</fullName>
    </submittedName>
</protein>
<gene>
    <name evidence="9" type="ORF">ZEAMMB73_Zm00001d028372</name>
</gene>
<dbReference type="PANTHER" id="PTHR45967:SF15">
    <property type="entry name" value="OS03G0239400 PROTEIN"/>
    <property type="match status" value="1"/>
</dbReference>
<evidence type="ECO:0000256" key="7">
    <source>
        <dbReference type="SAM" id="Coils"/>
    </source>
</evidence>
<keyword evidence="5" id="KW-0804">Transcription</keyword>
<keyword evidence="4" id="KW-0238">DNA-binding</keyword>
<dbReference type="ExpressionAtlas" id="A0A1D6JVI7">
    <property type="expression patterns" value="baseline and differential"/>
</dbReference>
<dbReference type="PROSITE" id="PS00036">
    <property type="entry name" value="BZIP_BASIC"/>
    <property type="match status" value="1"/>
</dbReference>
<dbReference type="InterPro" id="IPR045314">
    <property type="entry name" value="bZIP_plant_GBF1"/>
</dbReference>
<dbReference type="EMBL" id="CM007647">
    <property type="protein sequence ID" value="ONL95808.1"/>
    <property type="molecule type" value="Genomic_DNA"/>
</dbReference>
<dbReference type="InterPro" id="IPR012900">
    <property type="entry name" value="MFMR"/>
</dbReference>
<comment type="similarity">
    <text evidence="2">Belongs to the bZIP family.</text>
</comment>
<feature type="compositionally biased region" description="Polar residues" evidence="8">
    <location>
        <begin position="9"/>
        <end position="25"/>
    </location>
</feature>
<evidence type="ECO:0000256" key="4">
    <source>
        <dbReference type="ARBA" id="ARBA00023125"/>
    </source>
</evidence>
<dbReference type="InterPro" id="IPR004827">
    <property type="entry name" value="bZIP"/>
</dbReference>
<accession>A0A1D6JVI7</accession>
<feature type="compositionally biased region" description="Polar residues" evidence="8">
    <location>
        <begin position="204"/>
        <end position="230"/>
    </location>
</feature>
<dbReference type="FunCoup" id="A0A1D6JVI7">
    <property type="interactions" value="135"/>
</dbReference>
<name>A0A1D6JVI7_MAIZE</name>